<organism evidence="1 2">
    <name type="scientific">Streptomyces lanatus</name>
    <dbReference type="NCBI Taxonomy" id="66900"/>
    <lineage>
        <taxon>Bacteria</taxon>
        <taxon>Bacillati</taxon>
        <taxon>Actinomycetota</taxon>
        <taxon>Actinomycetes</taxon>
        <taxon>Kitasatosporales</taxon>
        <taxon>Streptomycetaceae</taxon>
        <taxon>Streptomyces</taxon>
    </lineage>
</organism>
<proteinExistence type="predicted"/>
<name>A0ABV1Y3N5_9ACTN</name>
<evidence type="ECO:0000313" key="1">
    <source>
        <dbReference type="EMBL" id="MER7378464.1"/>
    </source>
</evidence>
<accession>A0ABV1Y3N5</accession>
<sequence length="52" mass="5618">MPYTAMIEAVTSLPPIVVADLFGMHPSTAQSWTNYAKDDWSACLAARMGATE</sequence>
<keyword evidence="2" id="KW-1185">Reference proteome</keyword>
<comment type="caution">
    <text evidence="1">The sequence shown here is derived from an EMBL/GenBank/DDBJ whole genome shotgun (WGS) entry which is preliminary data.</text>
</comment>
<evidence type="ECO:0000313" key="2">
    <source>
        <dbReference type="Proteomes" id="UP001486207"/>
    </source>
</evidence>
<gene>
    <name evidence="1" type="ORF">ABT384_38220</name>
</gene>
<protein>
    <submittedName>
        <fullName evidence="1">Uncharacterized protein</fullName>
    </submittedName>
</protein>
<dbReference type="RefSeq" id="WP_190075191.1">
    <property type="nucleotide sequence ID" value="NZ_BNBM01000023.1"/>
</dbReference>
<dbReference type="EMBL" id="JBEPFB010000024">
    <property type="protein sequence ID" value="MER7378464.1"/>
    <property type="molecule type" value="Genomic_DNA"/>
</dbReference>
<reference evidence="1 2" key="1">
    <citation type="submission" date="2024-06" db="EMBL/GenBank/DDBJ databases">
        <title>The Natural Products Discovery Center: Release of the First 8490 Sequenced Strains for Exploring Actinobacteria Biosynthetic Diversity.</title>
        <authorList>
            <person name="Kalkreuter E."/>
            <person name="Kautsar S.A."/>
            <person name="Yang D."/>
            <person name="Bader C.D."/>
            <person name="Teijaro C.N."/>
            <person name="Fluegel L."/>
            <person name="Davis C.M."/>
            <person name="Simpson J.R."/>
            <person name="Lauterbach L."/>
            <person name="Steele A.D."/>
            <person name="Gui C."/>
            <person name="Meng S."/>
            <person name="Li G."/>
            <person name="Viehrig K."/>
            <person name="Ye F."/>
            <person name="Su P."/>
            <person name="Kiefer A.F."/>
            <person name="Nichols A."/>
            <person name="Cepeda A.J."/>
            <person name="Yan W."/>
            <person name="Fan B."/>
            <person name="Jiang Y."/>
            <person name="Adhikari A."/>
            <person name="Zheng C.-J."/>
            <person name="Schuster L."/>
            <person name="Cowan T.M."/>
            <person name="Smanski M.J."/>
            <person name="Chevrette M.G."/>
            <person name="De Carvalho L.P.S."/>
            <person name="Shen B."/>
        </authorList>
    </citation>
    <scope>NUCLEOTIDE SEQUENCE [LARGE SCALE GENOMIC DNA]</scope>
    <source>
        <strain evidence="1 2">NPDC000155</strain>
    </source>
</reference>
<dbReference type="Proteomes" id="UP001486207">
    <property type="component" value="Unassembled WGS sequence"/>
</dbReference>